<dbReference type="Gene3D" id="3.30.750.24">
    <property type="entry name" value="STAS domain"/>
    <property type="match status" value="1"/>
</dbReference>
<dbReference type="PROSITE" id="PS50801">
    <property type="entry name" value="STAS"/>
    <property type="match status" value="1"/>
</dbReference>
<dbReference type="Pfam" id="PF01740">
    <property type="entry name" value="STAS"/>
    <property type="match status" value="1"/>
</dbReference>
<dbReference type="AlphaFoldDB" id="A0A6S6P265"/>
<dbReference type="CDD" id="cd07043">
    <property type="entry name" value="STAS_anti-anti-sigma_factors"/>
    <property type="match status" value="1"/>
</dbReference>
<feature type="domain" description="STAS" evidence="1">
    <location>
        <begin position="21"/>
        <end position="126"/>
    </location>
</feature>
<dbReference type="Proteomes" id="UP000515734">
    <property type="component" value="Chromosome"/>
</dbReference>
<evidence type="ECO:0000313" key="2">
    <source>
        <dbReference type="EMBL" id="BCI52076.1"/>
    </source>
</evidence>
<proteinExistence type="predicted"/>
<name>A0A6S6P265_9MYCO</name>
<evidence type="ECO:0000313" key="3">
    <source>
        <dbReference type="Proteomes" id="UP000515734"/>
    </source>
</evidence>
<dbReference type="SUPFAM" id="SSF52091">
    <property type="entry name" value="SpoIIaa-like"/>
    <property type="match status" value="1"/>
</dbReference>
<dbReference type="InterPro" id="IPR002645">
    <property type="entry name" value="STAS_dom"/>
</dbReference>
<dbReference type="RefSeq" id="WP_185294953.1">
    <property type="nucleotide sequence ID" value="NZ_AP023287.1"/>
</dbReference>
<evidence type="ECO:0000259" key="1">
    <source>
        <dbReference type="PROSITE" id="PS50801"/>
    </source>
</evidence>
<gene>
    <name evidence="2" type="ORF">NIIDNTM18_13540</name>
</gene>
<organism evidence="2 3">
    <name type="scientific">Mycolicibacterium litorale</name>
    <dbReference type="NCBI Taxonomy" id="758802"/>
    <lineage>
        <taxon>Bacteria</taxon>
        <taxon>Bacillati</taxon>
        <taxon>Actinomycetota</taxon>
        <taxon>Actinomycetes</taxon>
        <taxon>Mycobacteriales</taxon>
        <taxon>Mycobacteriaceae</taxon>
        <taxon>Mycolicibacterium</taxon>
    </lineage>
</organism>
<dbReference type="EMBL" id="AP023287">
    <property type="protein sequence ID" value="BCI52076.1"/>
    <property type="molecule type" value="Genomic_DNA"/>
</dbReference>
<sequence>MSSSLTRPTSHVELITCHTARFEVAAAPPSATVVTARGELDAANAQHFADFALRHAEQQLVLDLTGVEFFGTSGFSALHTLNVRCAGSNIDWVLVPSAAVSRLLRICDPDAALPWSESVEAALTALRDDARPLLQLVAEPRQRFRQQPRHVHL</sequence>
<dbReference type="InterPro" id="IPR036513">
    <property type="entry name" value="STAS_dom_sf"/>
</dbReference>
<reference evidence="2 3" key="1">
    <citation type="submission" date="2020-07" db="EMBL/GenBank/DDBJ databases">
        <title>Complete genome sequence of Mycolicibacterium litorale like strain isolated from cardiac implantable electronic device infection.</title>
        <authorList>
            <person name="Fukano H."/>
            <person name="Miyama H."/>
            <person name="Hoshino Y."/>
        </authorList>
    </citation>
    <scope>NUCLEOTIDE SEQUENCE [LARGE SCALE GENOMIC DNA]</scope>
    <source>
        <strain evidence="2 3">NIIDNTM18</strain>
    </source>
</reference>
<accession>A0A6S6P265</accession>
<protein>
    <submittedName>
        <fullName evidence="2">Sulfate transporter</fullName>
    </submittedName>
</protein>